<reference evidence="4 6" key="1">
    <citation type="submission" date="2015-12" db="EMBL/GenBank/DDBJ databases">
        <title>Intraspecies pangenome expansion in the marine bacterium Alteromonas.</title>
        <authorList>
            <person name="Lopez-Perez M."/>
            <person name="Rodriguez-Valera F."/>
        </authorList>
    </citation>
    <scope>NUCLEOTIDE SEQUENCE [LARGE SCALE GENOMIC DNA]</scope>
    <source>
        <strain evidence="4 6">LMG 21861</strain>
    </source>
</reference>
<dbReference type="GO" id="GO:0016747">
    <property type="term" value="F:acyltransferase activity, transferring groups other than amino-acyl groups"/>
    <property type="evidence" value="ECO:0007669"/>
    <property type="project" value="InterPro"/>
</dbReference>
<dbReference type="RefSeq" id="WP_057791320.1">
    <property type="nucleotide sequence ID" value="NZ_CANLMS010000007.1"/>
</dbReference>
<dbReference type="Proteomes" id="UP001170717">
    <property type="component" value="Unassembled WGS sequence"/>
</dbReference>
<evidence type="ECO:0000259" key="3">
    <source>
        <dbReference type="PROSITE" id="PS51186"/>
    </source>
</evidence>
<dbReference type="AlphaFoldDB" id="A0AAW7Z0Y4"/>
<evidence type="ECO:0000313" key="4">
    <source>
        <dbReference type="EMBL" id="AMJ74707.1"/>
    </source>
</evidence>
<keyword evidence="2 5" id="KW-0012">Acyltransferase</keyword>
<evidence type="ECO:0000256" key="2">
    <source>
        <dbReference type="ARBA" id="ARBA00023315"/>
    </source>
</evidence>
<dbReference type="Pfam" id="PF00583">
    <property type="entry name" value="Acetyltransf_1"/>
    <property type="match status" value="1"/>
</dbReference>
<organism evidence="5 7">
    <name type="scientific">Alteromonas stellipolaris</name>
    <dbReference type="NCBI Taxonomy" id="233316"/>
    <lineage>
        <taxon>Bacteria</taxon>
        <taxon>Pseudomonadati</taxon>
        <taxon>Pseudomonadota</taxon>
        <taxon>Gammaproteobacteria</taxon>
        <taxon>Alteromonadales</taxon>
        <taxon>Alteromonadaceae</taxon>
        <taxon>Alteromonas/Salinimonas group</taxon>
        <taxon>Alteromonas</taxon>
    </lineage>
</organism>
<gene>
    <name evidence="4" type="ORF">AVL57_12495</name>
    <name evidence="5" type="ORF">Q4527_06825</name>
</gene>
<dbReference type="KEGG" id="asq:AVL57_12495"/>
<protein>
    <submittedName>
        <fullName evidence="4 5">Acetyltransferase</fullName>
        <ecNumber evidence="5">2.3.1.-</ecNumber>
    </submittedName>
</protein>
<reference evidence="5" key="2">
    <citation type="submission" date="2023-07" db="EMBL/GenBank/DDBJ databases">
        <title>Genome content predicts the carbon catabolic preferences of heterotrophic bacteria.</title>
        <authorList>
            <person name="Gralka M."/>
        </authorList>
    </citation>
    <scope>NUCLEOTIDE SEQUENCE</scope>
    <source>
        <strain evidence="5">F2M12</strain>
    </source>
</reference>
<dbReference type="Proteomes" id="UP000056750">
    <property type="component" value="Chromosome"/>
</dbReference>
<sequence>MKIRHLEEFDHKDLHNIYSFTEVMANTSQLPFLSSSQVSNLFSASNQYTLVAEVDGKVVGHVTLFLTDKVRDKHTASIAIAVHPESHGQGVGKALMHEAINQSDNWLNLVRVELEVHADNLSAKALYEKVGFETEGIKRLSTFKSGRYIDMVIMSRISPAHRMNA</sequence>
<evidence type="ECO:0000313" key="6">
    <source>
        <dbReference type="Proteomes" id="UP000056750"/>
    </source>
</evidence>
<accession>A0AAW7Z0Y4</accession>
<dbReference type="CDD" id="cd04301">
    <property type="entry name" value="NAT_SF"/>
    <property type="match status" value="1"/>
</dbReference>
<dbReference type="InterPro" id="IPR000182">
    <property type="entry name" value="GNAT_dom"/>
</dbReference>
<dbReference type="PROSITE" id="PS51186">
    <property type="entry name" value="GNAT"/>
    <property type="match status" value="1"/>
</dbReference>
<keyword evidence="6" id="KW-1185">Reference proteome</keyword>
<keyword evidence="1 5" id="KW-0808">Transferase</keyword>
<dbReference type="PANTHER" id="PTHR43877">
    <property type="entry name" value="AMINOALKYLPHOSPHONATE N-ACETYLTRANSFERASE-RELATED-RELATED"/>
    <property type="match status" value="1"/>
</dbReference>
<dbReference type="EC" id="2.3.1.-" evidence="5"/>
<proteinExistence type="predicted"/>
<name>A0AAW7Z0Y4_9ALTE</name>
<dbReference type="EMBL" id="JAUOQI010000004">
    <property type="protein sequence ID" value="MDO6577098.1"/>
    <property type="molecule type" value="Genomic_DNA"/>
</dbReference>
<feature type="domain" description="N-acetyltransferase" evidence="3">
    <location>
        <begin position="1"/>
        <end position="159"/>
    </location>
</feature>
<dbReference type="EMBL" id="CP013926">
    <property type="protein sequence ID" value="AMJ74707.1"/>
    <property type="molecule type" value="Genomic_DNA"/>
</dbReference>
<dbReference type="SUPFAM" id="SSF55729">
    <property type="entry name" value="Acyl-CoA N-acyltransferases (Nat)"/>
    <property type="match status" value="1"/>
</dbReference>
<dbReference type="Gene3D" id="3.40.630.30">
    <property type="match status" value="1"/>
</dbReference>
<dbReference type="GeneID" id="83258565"/>
<dbReference type="InterPro" id="IPR050832">
    <property type="entry name" value="Bact_Acetyltransf"/>
</dbReference>
<evidence type="ECO:0000256" key="1">
    <source>
        <dbReference type="ARBA" id="ARBA00022679"/>
    </source>
</evidence>
<evidence type="ECO:0000313" key="7">
    <source>
        <dbReference type="Proteomes" id="UP001170717"/>
    </source>
</evidence>
<evidence type="ECO:0000313" key="5">
    <source>
        <dbReference type="EMBL" id="MDO6577098.1"/>
    </source>
</evidence>
<dbReference type="InterPro" id="IPR016181">
    <property type="entry name" value="Acyl_CoA_acyltransferase"/>
</dbReference>